<name>A0A8B8B2X0_CRAVI</name>
<accession>A0A8B8B2X0</accession>
<dbReference type="GeneID" id="111107073"/>
<dbReference type="RefSeq" id="XP_022297750.1">
    <property type="nucleotide sequence ID" value="XM_022442042.1"/>
</dbReference>
<dbReference type="KEGG" id="cvn:111107073"/>
<evidence type="ECO:0000313" key="1">
    <source>
        <dbReference type="Proteomes" id="UP000694844"/>
    </source>
</evidence>
<evidence type="ECO:0000313" key="2">
    <source>
        <dbReference type="RefSeq" id="XP_022297750.1"/>
    </source>
</evidence>
<sequence>MRLYNLQGELLRSVHTKSGNILLDITVTQSGGLVYADFWDSSINLVSGTQIQTLITLSEWRHWDVCSTSSGDLLVIMTINDGKQTKVGRFSGSTERQSIQWDNQGIRTVSAIFQPEKGSFIYSKYLSELGYLRG</sequence>
<reference evidence="2" key="1">
    <citation type="submission" date="2025-08" db="UniProtKB">
        <authorList>
            <consortium name="RefSeq"/>
        </authorList>
    </citation>
    <scope>IDENTIFICATION</scope>
    <source>
        <tissue evidence="2">Whole sample</tissue>
    </source>
</reference>
<protein>
    <submittedName>
        <fullName evidence="2">Uncharacterized protein LOC111107073</fullName>
    </submittedName>
</protein>
<gene>
    <name evidence="2" type="primary">LOC111107073</name>
</gene>
<dbReference type="OrthoDB" id="264520at2759"/>
<proteinExistence type="predicted"/>
<organism evidence="1 2">
    <name type="scientific">Crassostrea virginica</name>
    <name type="common">Eastern oyster</name>
    <dbReference type="NCBI Taxonomy" id="6565"/>
    <lineage>
        <taxon>Eukaryota</taxon>
        <taxon>Metazoa</taxon>
        <taxon>Spiralia</taxon>
        <taxon>Lophotrochozoa</taxon>
        <taxon>Mollusca</taxon>
        <taxon>Bivalvia</taxon>
        <taxon>Autobranchia</taxon>
        <taxon>Pteriomorphia</taxon>
        <taxon>Ostreida</taxon>
        <taxon>Ostreoidea</taxon>
        <taxon>Ostreidae</taxon>
        <taxon>Crassostrea</taxon>
    </lineage>
</organism>
<keyword evidence="1" id="KW-1185">Reference proteome</keyword>
<dbReference type="Proteomes" id="UP000694844">
    <property type="component" value="Chromosome 8"/>
</dbReference>
<dbReference type="AlphaFoldDB" id="A0A8B8B2X0"/>